<dbReference type="OrthoDB" id="408631at2759"/>
<dbReference type="InterPro" id="IPR029058">
    <property type="entry name" value="AB_hydrolase_fold"/>
</dbReference>
<dbReference type="SUPFAM" id="SSF53474">
    <property type="entry name" value="alpha/beta-Hydrolases"/>
    <property type="match status" value="1"/>
</dbReference>
<protein>
    <submittedName>
        <fullName evidence="3">Alpha/Beta hydrolase protein</fullName>
    </submittedName>
</protein>
<evidence type="ECO:0000259" key="2">
    <source>
        <dbReference type="Pfam" id="PF07859"/>
    </source>
</evidence>
<evidence type="ECO:0000313" key="4">
    <source>
        <dbReference type="Proteomes" id="UP000717696"/>
    </source>
</evidence>
<keyword evidence="4" id="KW-1185">Reference proteome</keyword>
<name>A0A9P9ISM4_9HYPO</name>
<proteinExistence type="predicted"/>
<comment type="caution">
    <text evidence="3">The sequence shown here is derived from an EMBL/GenBank/DDBJ whole genome shotgun (WGS) entry which is preliminary data.</text>
</comment>
<dbReference type="EMBL" id="JAGMUU010000021">
    <property type="protein sequence ID" value="KAH7129574.1"/>
    <property type="molecule type" value="Genomic_DNA"/>
</dbReference>
<dbReference type="InterPro" id="IPR050300">
    <property type="entry name" value="GDXG_lipolytic_enzyme"/>
</dbReference>
<organism evidence="3 4">
    <name type="scientific">Dactylonectria estremocensis</name>
    <dbReference type="NCBI Taxonomy" id="1079267"/>
    <lineage>
        <taxon>Eukaryota</taxon>
        <taxon>Fungi</taxon>
        <taxon>Dikarya</taxon>
        <taxon>Ascomycota</taxon>
        <taxon>Pezizomycotina</taxon>
        <taxon>Sordariomycetes</taxon>
        <taxon>Hypocreomycetidae</taxon>
        <taxon>Hypocreales</taxon>
        <taxon>Nectriaceae</taxon>
        <taxon>Dactylonectria</taxon>
    </lineage>
</organism>
<sequence>MATQKKGKDHALQTLYPHLLETVSIQDIQIPMRDGHVNDLKVYKPTDLKPSESLPVFFSNHGGGFVVGNTETEDLINRQLTHECRLVIFSLDYRLSPEHPTIPTIFNDAEDGLKWVYEHAPEYDGDMTKGLLTGGTSVGGLMASMLAFRSAKLGIPVTGTLMRQGAVMMPFVAKEEWKPRLKSMEENADAPLFNTKIAVDMYKLMTFPEGSLTDPWNFPVFASEEELARHPPIFITGAGCDPIIDDLYLFKDLLEKAGVPVQLKVHEGVPHGFHGFHMLKAAKEEMQDTPAGVKWLLGFSRGAVA</sequence>
<accession>A0A9P9ISM4</accession>
<dbReference type="GO" id="GO:0016787">
    <property type="term" value="F:hydrolase activity"/>
    <property type="evidence" value="ECO:0007669"/>
    <property type="project" value="UniProtKB-KW"/>
</dbReference>
<dbReference type="Gene3D" id="3.40.50.1820">
    <property type="entry name" value="alpha/beta hydrolase"/>
    <property type="match status" value="1"/>
</dbReference>
<feature type="domain" description="Alpha/beta hydrolase fold-3" evidence="2">
    <location>
        <begin position="60"/>
        <end position="274"/>
    </location>
</feature>
<evidence type="ECO:0000256" key="1">
    <source>
        <dbReference type="ARBA" id="ARBA00022801"/>
    </source>
</evidence>
<dbReference type="PANTHER" id="PTHR48081">
    <property type="entry name" value="AB HYDROLASE SUPERFAMILY PROTEIN C4A8.06C"/>
    <property type="match status" value="1"/>
</dbReference>
<dbReference type="Pfam" id="PF07859">
    <property type="entry name" value="Abhydrolase_3"/>
    <property type="match status" value="1"/>
</dbReference>
<dbReference type="Proteomes" id="UP000717696">
    <property type="component" value="Unassembled WGS sequence"/>
</dbReference>
<keyword evidence="1 3" id="KW-0378">Hydrolase</keyword>
<dbReference type="AlphaFoldDB" id="A0A9P9ISM4"/>
<dbReference type="InterPro" id="IPR013094">
    <property type="entry name" value="AB_hydrolase_3"/>
</dbReference>
<reference evidence="3" key="1">
    <citation type="journal article" date="2021" name="Nat. Commun.">
        <title>Genetic determinants of endophytism in the Arabidopsis root mycobiome.</title>
        <authorList>
            <person name="Mesny F."/>
            <person name="Miyauchi S."/>
            <person name="Thiergart T."/>
            <person name="Pickel B."/>
            <person name="Atanasova L."/>
            <person name="Karlsson M."/>
            <person name="Huettel B."/>
            <person name="Barry K.W."/>
            <person name="Haridas S."/>
            <person name="Chen C."/>
            <person name="Bauer D."/>
            <person name="Andreopoulos W."/>
            <person name="Pangilinan J."/>
            <person name="LaButti K."/>
            <person name="Riley R."/>
            <person name="Lipzen A."/>
            <person name="Clum A."/>
            <person name="Drula E."/>
            <person name="Henrissat B."/>
            <person name="Kohler A."/>
            <person name="Grigoriev I.V."/>
            <person name="Martin F.M."/>
            <person name="Hacquard S."/>
        </authorList>
    </citation>
    <scope>NUCLEOTIDE SEQUENCE</scope>
    <source>
        <strain evidence="3">MPI-CAGE-AT-0021</strain>
    </source>
</reference>
<evidence type="ECO:0000313" key="3">
    <source>
        <dbReference type="EMBL" id="KAH7129574.1"/>
    </source>
</evidence>
<gene>
    <name evidence="3" type="ORF">B0J13DRAFT_453043</name>
</gene>